<feature type="region of interest" description="Disordered" evidence="2">
    <location>
        <begin position="590"/>
        <end position="695"/>
    </location>
</feature>
<feature type="compositionally biased region" description="Polar residues" evidence="2">
    <location>
        <begin position="590"/>
        <end position="603"/>
    </location>
</feature>
<keyword evidence="1" id="KW-0694">RNA-binding</keyword>
<dbReference type="InterPro" id="IPR012677">
    <property type="entry name" value="Nucleotide-bd_a/b_plait_sf"/>
</dbReference>
<feature type="compositionally biased region" description="Basic residues" evidence="2">
    <location>
        <begin position="1016"/>
        <end position="1029"/>
    </location>
</feature>
<evidence type="ECO:0000259" key="3">
    <source>
        <dbReference type="PROSITE" id="PS50102"/>
    </source>
</evidence>
<dbReference type="Gene3D" id="3.30.70.330">
    <property type="match status" value="1"/>
</dbReference>
<dbReference type="GO" id="GO:0003723">
    <property type="term" value="F:RNA binding"/>
    <property type="evidence" value="ECO:0007669"/>
    <property type="project" value="UniProtKB-UniRule"/>
</dbReference>
<dbReference type="SMART" id="SM00360">
    <property type="entry name" value="RRM"/>
    <property type="match status" value="1"/>
</dbReference>
<feature type="domain" description="RRM" evidence="3">
    <location>
        <begin position="927"/>
        <end position="1005"/>
    </location>
</feature>
<evidence type="ECO:0000256" key="2">
    <source>
        <dbReference type="SAM" id="MobiDB-lite"/>
    </source>
</evidence>
<dbReference type="EMBL" id="CAMXCT010002508">
    <property type="protein sequence ID" value="CAI3998594.1"/>
    <property type="molecule type" value="Genomic_DNA"/>
</dbReference>
<feature type="region of interest" description="Disordered" evidence="2">
    <location>
        <begin position="709"/>
        <end position="835"/>
    </location>
</feature>
<feature type="compositionally biased region" description="Basic and acidic residues" evidence="2">
    <location>
        <begin position="636"/>
        <end position="647"/>
    </location>
</feature>
<feature type="compositionally biased region" description="Basic residues" evidence="2">
    <location>
        <begin position="1045"/>
        <end position="1064"/>
    </location>
</feature>
<evidence type="ECO:0000313" key="6">
    <source>
        <dbReference type="EMBL" id="CAL4785906.1"/>
    </source>
</evidence>
<sequence length="1064" mass="117151">MDDVYETRWQELWTDACEAFENEAGDAPPEELEPWEGCLLQRLLFTRLEKPLAKRFRRQHSQLAKQTLDGLQRCLRQMVTMSWKQTDAELALEKAHQHECSGEWEKARENYAEALWLGPAQPLQCSLRFAQLLHIMATSGSGDEGASEQVLRHAISQGSDVPGKRALQARLILLLLQQGRNEEAKPLLVDGGWKYHLAPWILCPDVFPDGLEEKPASPQAGFPGCVFDDAIPEGFLQHLQSLLSPTSEFWTEHVYNEILGSSKVGYFSYVQNVEGEVQNTIDLIIHHIWELLKETHLFPSLEEASVAEWWAHKRPHGCGHQMHYDSDNEGIGGVRNPICSCIIYVNAPLGVGGPTLVTDQKLCNTHLGTKGWLVTPKRGRLAAYDGTHFHGVVPGCGKAPSVSEHTLGLEVPRRITFMIAFWKEIQMRPFGPDGLPGSSRPLPNPAQVFEIGKKKYAWHRRLALPLEAGTSASPIAVSPPCRTPVWTEVNGGDVGDGDEISREAAASYIRNAFERFQKLGASPNAAAADALREMAGLAPVLKAKARTSSVPGVPQMLLPPVSWGAFEPATCSDDAEAEAIEETLNDTILDTQSTQLDPETQDANGDEEDTAVTMKRQSPEPAGVPAEDQLSTAQPDEEKSVKPEAKPQTRRSKGNAQKPEEAPSSRRTGRQRMPPLEHWKNERCVYERKSGSSVPSLAAVVKCPAEAQKIYSVDNAKGKRAKVAESTSTSKRKRKDNMAAESVAESADGDLSDHDDAGIVSLPMPSIYDIVDKKDKKGKKKSEHIRTPDVPKAGKVKGNKSEAAQKESVAKDTPSSRTSKGTGAHGGQSSPPRGLMGALEAARMEAARMRGIARPLASANSSAPSLNNFRGKPSLAAMAAAAAAAAWTSALCQPDCTVLVLAMGLPRLEQLQRMQSLPRGGGDKNGYSVKLDNITVTPEDFVAVKEELREKFSKFGDVGDVYIPRDRNFAFVRFRDKRDAEDAVDAMEGKTDILGQEVRVTMASQAKKAAEDYSKRGRGRRSRSRRRRSDSRSESYYESSSSSRDRRRRKRGRDGSRSRHRRRR</sequence>
<dbReference type="OrthoDB" id="64523at2759"/>
<dbReference type="InterPro" id="IPR000504">
    <property type="entry name" value="RRM_dom"/>
</dbReference>
<feature type="compositionally biased region" description="Basic and acidic residues" evidence="2">
    <location>
        <begin position="675"/>
        <end position="690"/>
    </location>
</feature>
<keyword evidence="7" id="KW-1185">Reference proteome</keyword>
<feature type="region of interest" description="Disordered" evidence="2">
    <location>
        <begin position="1005"/>
        <end position="1064"/>
    </location>
</feature>
<dbReference type="PROSITE" id="PS50102">
    <property type="entry name" value="RRM"/>
    <property type="match status" value="1"/>
</dbReference>
<dbReference type="InterPro" id="IPR035979">
    <property type="entry name" value="RBD_domain_sf"/>
</dbReference>
<dbReference type="CDD" id="cd12311">
    <property type="entry name" value="RRM_SRSF2_SRSF8"/>
    <property type="match status" value="1"/>
</dbReference>
<dbReference type="Pfam" id="PF00076">
    <property type="entry name" value="RRM_1"/>
    <property type="match status" value="1"/>
</dbReference>
<feature type="compositionally biased region" description="Polar residues" evidence="2">
    <location>
        <begin position="813"/>
        <end position="831"/>
    </location>
</feature>
<dbReference type="AlphaFoldDB" id="A0A9P1CUM4"/>
<dbReference type="EMBL" id="CAMXCT030002508">
    <property type="protein sequence ID" value="CAL4785906.1"/>
    <property type="molecule type" value="Genomic_DNA"/>
</dbReference>
<dbReference type="Proteomes" id="UP001152797">
    <property type="component" value="Unassembled WGS sequence"/>
</dbReference>
<reference evidence="4" key="1">
    <citation type="submission" date="2022-10" db="EMBL/GenBank/DDBJ databases">
        <authorList>
            <person name="Chen Y."/>
            <person name="Dougan E. K."/>
            <person name="Chan C."/>
            <person name="Rhodes N."/>
            <person name="Thang M."/>
        </authorList>
    </citation>
    <scope>NUCLEOTIDE SEQUENCE</scope>
</reference>
<reference evidence="5" key="2">
    <citation type="submission" date="2024-04" db="EMBL/GenBank/DDBJ databases">
        <authorList>
            <person name="Chen Y."/>
            <person name="Shah S."/>
            <person name="Dougan E. K."/>
            <person name="Thang M."/>
            <person name="Chan C."/>
        </authorList>
    </citation>
    <scope>NUCLEOTIDE SEQUENCE [LARGE SCALE GENOMIC DNA]</scope>
</reference>
<protein>
    <submittedName>
        <fullName evidence="6">Serine/arginine-rich splicing factor 2 (Protein PR264) (Splicing component, 35 kDa) (Splicing factor SC35) (SC-35) (Splicing factor, arginine/serine-rich 2)</fullName>
    </submittedName>
</protein>
<dbReference type="InterPro" id="IPR050907">
    <property type="entry name" value="SRSF"/>
</dbReference>
<evidence type="ECO:0000313" key="4">
    <source>
        <dbReference type="EMBL" id="CAI3998594.1"/>
    </source>
</evidence>
<dbReference type="Gene3D" id="2.60.120.620">
    <property type="entry name" value="q2cbj1_9rhob like domain"/>
    <property type="match status" value="1"/>
</dbReference>
<evidence type="ECO:0000313" key="5">
    <source>
        <dbReference type="EMBL" id="CAL1151969.1"/>
    </source>
</evidence>
<proteinExistence type="predicted"/>
<evidence type="ECO:0000313" key="7">
    <source>
        <dbReference type="Proteomes" id="UP001152797"/>
    </source>
</evidence>
<name>A0A9P1CUM4_9DINO</name>
<dbReference type="EMBL" id="CAMXCT020002508">
    <property type="protein sequence ID" value="CAL1151969.1"/>
    <property type="molecule type" value="Genomic_DNA"/>
</dbReference>
<accession>A0A9P1CUM4</accession>
<evidence type="ECO:0000256" key="1">
    <source>
        <dbReference type="PROSITE-ProRule" id="PRU00176"/>
    </source>
</evidence>
<dbReference type="PANTHER" id="PTHR23147">
    <property type="entry name" value="SERINE/ARGININE RICH SPLICING FACTOR"/>
    <property type="match status" value="1"/>
</dbReference>
<gene>
    <name evidence="4" type="ORF">C1SCF055_LOCUS24878</name>
</gene>
<comment type="caution">
    <text evidence="4">The sequence shown here is derived from an EMBL/GenBank/DDBJ whole genome shotgun (WGS) entry which is preliminary data.</text>
</comment>
<organism evidence="4">
    <name type="scientific">Cladocopium goreaui</name>
    <dbReference type="NCBI Taxonomy" id="2562237"/>
    <lineage>
        <taxon>Eukaryota</taxon>
        <taxon>Sar</taxon>
        <taxon>Alveolata</taxon>
        <taxon>Dinophyceae</taxon>
        <taxon>Suessiales</taxon>
        <taxon>Symbiodiniaceae</taxon>
        <taxon>Cladocopium</taxon>
    </lineage>
</organism>
<feature type="compositionally biased region" description="Basic and acidic residues" evidence="2">
    <location>
        <begin position="799"/>
        <end position="810"/>
    </location>
</feature>
<dbReference type="SUPFAM" id="SSF54928">
    <property type="entry name" value="RNA-binding domain, RBD"/>
    <property type="match status" value="1"/>
</dbReference>